<evidence type="ECO:0000256" key="3">
    <source>
        <dbReference type="ARBA" id="ARBA00022827"/>
    </source>
</evidence>
<dbReference type="GO" id="GO:0004174">
    <property type="term" value="F:electron-transferring-flavoprotein dehydrogenase activity"/>
    <property type="evidence" value="ECO:0007669"/>
    <property type="project" value="TreeGrafter"/>
</dbReference>
<sequence length="354" mass="39435">MKTQVLIIGGGFGGVATAQKLQKSGVQTTLVDKKDYFEVTYAVLRESTTQGQFQGQSRRYYRDILAGQFVKSAVKTLQEHTVLLENGERIEFEQVVIASGSRYPTLPLAKSMDAHSLNDREFELRLHYAQLKKASEILIIGGGVVGVELAGEIAYTFKDKVVTLAHKDKALLSGFNQKAQRKAHQQLEELGVQVKLNSDYQPCTKTQGYQDKRSTDMLKPDMVLCATGTKPNNAFLQQNYSHILNNKGLIVVNDTLQVVGQNNFYALGDIADVGEAKLGYLAVEQGKYLAKRIVRKRQGKSVKAYKRNSFMALVPTGQKTGIVQTPLFTSTCKHLVNIKQKDLFITKTYKTFTL</sequence>
<organism evidence="6 7">
    <name type="scientific">Pseudoalteromonas luteoviolacea</name>
    <dbReference type="NCBI Taxonomy" id="43657"/>
    <lineage>
        <taxon>Bacteria</taxon>
        <taxon>Pseudomonadati</taxon>
        <taxon>Pseudomonadota</taxon>
        <taxon>Gammaproteobacteria</taxon>
        <taxon>Alteromonadales</taxon>
        <taxon>Pseudoalteromonadaceae</taxon>
        <taxon>Pseudoalteromonas</taxon>
    </lineage>
</organism>
<keyword evidence="4" id="KW-0560">Oxidoreductase</keyword>
<evidence type="ECO:0000259" key="5">
    <source>
        <dbReference type="Pfam" id="PF07992"/>
    </source>
</evidence>
<proteinExistence type="inferred from homology"/>
<evidence type="ECO:0000256" key="1">
    <source>
        <dbReference type="ARBA" id="ARBA00006442"/>
    </source>
</evidence>
<reference evidence="6 7" key="1">
    <citation type="submission" date="2014-12" db="EMBL/GenBank/DDBJ databases">
        <title>Draft Genome Sequence of Pseudoalteromonas luteoviolacea HI1.</title>
        <authorList>
            <person name="Asahina A.Y."/>
            <person name="Hadfield M.G."/>
        </authorList>
    </citation>
    <scope>NUCLEOTIDE SEQUENCE [LARGE SCALE GENOMIC DNA]</scope>
    <source>
        <strain evidence="6 7">HI1</strain>
    </source>
</reference>
<accession>A0A0C1MN64</accession>
<dbReference type="Pfam" id="PF07992">
    <property type="entry name" value="Pyr_redox_2"/>
    <property type="match status" value="1"/>
</dbReference>
<comment type="caution">
    <text evidence="6">The sequence shown here is derived from an EMBL/GenBank/DDBJ whole genome shotgun (WGS) entry which is preliminary data.</text>
</comment>
<dbReference type="OrthoDB" id="9786503at2"/>
<dbReference type="AlphaFoldDB" id="A0A0C1MN64"/>
<gene>
    <name evidence="6" type="ORF">JF50_16550</name>
</gene>
<dbReference type="PRINTS" id="PR00368">
    <property type="entry name" value="FADPNR"/>
</dbReference>
<dbReference type="GO" id="GO:0005737">
    <property type="term" value="C:cytoplasm"/>
    <property type="evidence" value="ECO:0007669"/>
    <property type="project" value="TreeGrafter"/>
</dbReference>
<protein>
    <recommendedName>
        <fullName evidence="5">FAD/NAD(P)-binding domain-containing protein</fullName>
    </recommendedName>
</protein>
<feature type="domain" description="FAD/NAD(P)-binding" evidence="5">
    <location>
        <begin position="4"/>
        <end position="286"/>
    </location>
</feature>
<keyword evidence="2" id="KW-0285">Flavoprotein</keyword>
<name>A0A0C1MN64_9GAMM</name>
<evidence type="ECO:0000256" key="2">
    <source>
        <dbReference type="ARBA" id="ARBA00022630"/>
    </source>
</evidence>
<dbReference type="PRINTS" id="PR00411">
    <property type="entry name" value="PNDRDTASEI"/>
</dbReference>
<dbReference type="GO" id="GO:0050660">
    <property type="term" value="F:flavin adenine dinucleotide binding"/>
    <property type="evidence" value="ECO:0007669"/>
    <property type="project" value="TreeGrafter"/>
</dbReference>
<evidence type="ECO:0000256" key="4">
    <source>
        <dbReference type="ARBA" id="ARBA00023002"/>
    </source>
</evidence>
<evidence type="ECO:0000313" key="6">
    <source>
        <dbReference type="EMBL" id="KID55943.1"/>
    </source>
</evidence>
<dbReference type="EMBL" id="JWIC01000007">
    <property type="protein sequence ID" value="KID55943.1"/>
    <property type="molecule type" value="Genomic_DNA"/>
</dbReference>
<evidence type="ECO:0000313" key="7">
    <source>
        <dbReference type="Proteomes" id="UP000031327"/>
    </source>
</evidence>
<dbReference type="PANTHER" id="PTHR43735">
    <property type="entry name" value="APOPTOSIS-INDUCING FACTOR 1"/>
    <property type="match status" value="1"/>
</dbReference>
<dbReference type="SUPFAM" id="SSF51905">
    <property type="entry name" value="FAD/NAD(P)-binding domain"/>
    <property type="match status" value="1"/>
</dbReference>
<comment type="similarity">
    <text evidence="1">Belongs to the FAD-dependent oxidoreductase family.</text>
</comment>
<dbReference type="InterPro" id="IPR023753">
    <property type="entry name" value="FAD/NAD-binding_dom"/>
</dbReference>
<dbReference type="Gene3D" id="3.50.50.100">
    <property type="match status" value="1"/>
</dbReference>
<dbReference type="PANTHER" id="PTHR43735:SF3">
    <property type="entry name" value="FERROPTOSIS SUPPRESSOR PROTEIN 1"/>
    <property type="match status" value="1"/>
</dbReference>
<dbReference type="InterPro" id="IPR036188">
    <property type="entry name" value="FAD/NAD-bd_sf"/>
</dbReference>
<dbReference type="RefSeq" id="WP_039610515.1">
    <property type="nucleotide sequence ID" value="NZ_JWIC01000007.1"/>
</dbReference>
<dbReference type="Proteomes" id="UP000031327">
    <property type="component" value="Unassembled WGS sequence"/>
</dbReference>
<keyword evidence="3" id="KW-0274">FAD</keyword>